<feature type="region of interest" description="Disordered" evidence="2">
    <location>
        <begin position="340"/>
        <end position="368"/>
    </location>
</feature>
<evidence type="ECO:0000256" key="1">
    <source>
        <dbReference type="SAM" id="Coils"/>
    </source>
</evidence>
<evidence type="ECO:0000313" key="4">
    <source>
        <dbReference type="EMBL" id="RPF26585.1"/>
    </source>
</evidence>
<keyword evidence="1" id="KW-0175">Coiled coil</keyword>
<evidence type="ECO:0000256" key="3">
    <source>
        <dbReference type="SAM" id="Phobius"/>
    </source>
</evidence>
<gene>
    <name evidence="4" type="ORF">EDD32_1032</name>
</gene>
<feature type="transmembrane region" description="Helical" evidence="3">
    <location>
        <begin position="28"/>
        <end position="47"/>
    </location>
</feature>
<reference evidence="4 5" key="1">
    <citation type="submission" date="2018-11" db="EMBL/GenBank/DDBJ databases">
        <title>Sequencing the genomes of 1000 actinobacteria strains.</title>
        <authorList>
            <person name="Klenk H.-P."/>
        </authorList>
    </citation>
    <scope>NUCLEOTIDE SEQUENCE [LARGE SCALE GENOMIC DNA]</scope>
    <source>
        <strain evidence="4 5">DSM 14418</strain>
    </source>
</reference>
<sequence>MSRTRHGDVRGLASAASAALLAEIRGPLGWAVIATFTAVNVFLAVSTRHDVRVFWPTALALVLFVAAMPPAVRNPGPRQTATTTWLVAATPALLALLVSWQLPSDRSPGYASWHLGAGSFLLFFLAVGYRWVAAWTGFAAMVAVTAAWALSTGQGWGAVLSLSGTHAVLIALGTTVGLTVRRNDRTIRGLIAQDEARAVEQAERLARAAERDRHQAELDHATRPVLERLTAGDPLSAEERAGLAVLEADLRDRLRSPVLAAPVLARAVTQARRRGVRVQMLDDGALSGAGTDELDASLGPVAQIIAGIDAGEVVVRILPPGRADLVTVVVEGPQGWRRSTFAADGSRRDTGEDGDGLVTARTAPRRSR</sequence>
<feature type="transmembrane region" description="Helical" evidence="3">
    <location>
        <begin position="156"/>
        <end position="180"/>
    </location>
</feature>
<keyword evidence="5" id="KW-1185">Reference proteome</keyword>
<feature type="transmembrane region" description="Helical" evidence="3">
    <location>
        <begin position="53"/>
        <end position="72"/>
    </location>
</feature>
<name>A0A3N4ZZT2_9MICO</name>
<dbReference type="OrthoDB" id="5082313at2"/>
<dbReference type="RefSeq" id="WP_123915384.1">
    <property type="nucleotide sequence ID" value="NZ_RKRA01000001.1"/>
</dbReference>
<dbReference type="AlphaFoldDB" id="A0A3N4ZZT2"/>
<keyword evidence="3" id="KW-0472">Membrane</keyword>
<keyword evidence="3" id="KW-1133">Transmembrane helix</keyword>
<protein>
    <recommendedName>
        <fullName evidence="6">Signal transduction histidine kinase</fullName>
    </recommendedName>
</protein>
<proteinExistence type="predicted"/>
<keyword evidence="3" id="KW-0812">Transmembrane</keyword>
<evidence type="ECO:0000256" key="2">
    <source>
        <dbReference type="SAM" id="MobiDB-lite"/>
    </source>
</evidence>
<feature type="coiled-coil region" evidence="1">
    <location>
        <begin position="192"/>
        <end position="219"/>
    </location>
</feature>
<accession>A0A3N4ZZT2</accession>
<organism evidence="4 5">
    <name type="scientific">Georgenia muralis</name>
    <dbReference type="NCBI Taxonomy" id="154117"/>
    <lineage>
        <taxon>Bacteria</taxon>
        <taxon>Bacillati</taxon>
        <taxon>Actinomycetota</taxon>
        <taxon>Actinomycetes</taxon>
        <taxon>Micrococcales</taxon>
        <taxon>Bogoriellaceae</taxon>
        <taxon>Georgenia</taxon>
    </lineage>
</organism>
<evidence type="ECO:0000313" key="5">
    <source>
        <dbReference type="Proteomes" id="UP000280726"/>
    </source>
</evidence>
<evidence type="ECO:0008006" key="6">
    <source>
        <dbReference type="Google" id="ProtNLM"/>
    </source>
</evidence>
<comment type="caution">
    <text evidence="4">The sequence shown here is derived from an EMBL/GenBank/DDBJ whole genome shotgun (WGS) entry which is preliminary data.</text>
</comment>
<feature type="transmembrane region" description="Helical" evidence="3">
    <location>
        <begin position="108"/>
        <end position="125"/>
    </location>
</feature>
<feature type="transmembrane region" description="Helical" evidence="3">
    <location>
        <begin position="132"/>
        <end position="150"/>
    </location>
</feature>
<dbReference type="Proteomes" id="UP000280726">
    <property type="component" value="Unassembled WGS sequence"/>
</dbReference>
<dbReference type="EMBL" id="RKRA01000001">
    <property type="protein sequence ID" value="RPF26585.1"/>
    <property type="molecule type" value="Genomic_DNA"/>
</dbReference>
<feature type="transmembrane region" description="Helical" evidence="3">
    <location>
        <begin position="84"/>
        <end position="102"/>
    </location>
</feature>